<reference evidence="2 3" key="3">
    <citation type="journal article" date="2013" name="Rice">
        <title>Improvement of the Oryza sativa Nipponbare reference genome using next generation sequence and optical map data.</title>
        <authorList>
            <person name="Kawahara Y."/>
            <person name="de la Bastide M."/>
            <person name="Hamilton J.P."/>
            <person name="Kanamori H."/>
            <person name="McCombie W.R."/>
            <person name="Ouyang S."/>
            <person name="Schwartz D.C."/>
            <person name="Tanaka T."/>
            <person name="Wu J."/>
            <person name="Zhou S."/>
            <person name="Childs K.L."/>
            <person name="Davidson R.M."/>
            <person name="Lin H."/>
            <person name="Quesada-Ocampo L."/>
            <person name="Vaillancourt B."/>
            <person name="Sakai H."/>
            <person name="Lee S.S."/>
            <person name="Kim J."/>
            <person name="Numa H."/>
            <person name="Itoh T."/>
            <person name="Buell C.R."/>
            <person name="Matsumoto T."/>
        </authorList>
    </citation>
    <scope>NUCLEOTIDE SEQUENCE [LARGE SCALE GENOMIC DNA]</scope>
    <source>
        <strain evidence="3">cv. Nipponbare</strain>
    </source>
</reference>
<accession>A0A0P0XW18</accession>
<gene>
    <name evidence="2" type="ordered locus">Os10g0484566</name>
    <name evidence="2" type="ORF">OSNPB_100484566</name>
</gene>
<organism evidence="2 3">
    <name type="scientific">Oryza sativa subsp. japonica</name>
    <name type="common">Rice</name>
    <dbReference type="NCBI Taxonomy" id="39947"/>
    <lineage>
        <taxon>Eukaryota</taxon>
        <taxon>Viridiplantae</taxon>
        <taxon>Streptophyta</taxon>
        <taxon>Embryophyta</taxon>
        <taxon>Tracheophyta</taxon>
        <taxon>Spermatophyta</taxon>
        <taxon>Magnoliopsida</taxon>
        <taxon>Liliopsida</taxon>
        <taxon>Poales</taxon>
        <taxon>Poaceae</taxon>
        <taxon>BOP clade</taxon>
        <taxon>Oryzoideae</taxon>
        <taxon>Oryzeae</taxon>
        <taxon>Oryzinae</taxon>
        <taxon>Oryza</taxon>
        <taxon>Oryza sativa</taxon>
    </lineage>
</organism>
<dbReference type="PaxDb" id="39947-A0A0P0XW18"/>
<reference evidence="2 3" key="2">
    <citation type="journal article" date="2013" name="Plant Cell Physiol.">
        <title>Rice Annotation Project Database (RAP-DB): an integrative and interactive database for rice genomics.</title>
        <authorList>
            <person name="Sakai H."/>
            <person name="Lee S.S."/>
            <person name="Tanaka T."/>
            <person name="Numa H."/>
            <person name="Kim J."/>
            <person name="Kawahara Y."/>
            <person name="Wakimoto H."/>
            <person name="Yang C.C."/>
            <person name="Iwamoto M."/>
            <person name="Abe T."/>
            <person name="Yamada Y."/>
            <person name="Muto A."/>
            <person name="Inokuchi H."/>
            <person name="Ikemura T."/>
            <person name="Matsumoto T."/>
            <person name="Sasaki T."/>
            <person name="Itoh T."/>
        </authorList>
    </citation>
    <scope>NUCLEOTIDE SEQUENCE [LARGE SCALE GENOMIC DNA]</scope>
    <source>
        <strain evidence="3">cv. Nipponbare</strain>
    </source>
</reference>
<feature type="region of interest" description="Disordered" evidence="1">
    <location>
        <begin position="103"/>
        <end position="122"/>
    </location>
</feature>
<evidence type="ECO:0000313" key="2">
    <source>
        <dbReference type="EMBL" id="BAT11368.1"/>
    </source>
</evidence>
<dbReference type="EMBL" id="AP014966">
    <property type="protein sequence ID" value="BAT11368.1"/>
    <property type="molecule type" value="Genomic_DNA"/>
</dbReference>
<dbReference type="AlphaFoldDB" id="A0A0P0XW18"/>
<keyword evidence="3" id="KW-1185">Reference proteome</keyword>
<name>A0A0P0XW18_ORYSJ</name>
<reference evidence="3" key="1">
    <citation type="journal article" date="2005" name="Nature">
        <title>The map-based sequence of the rice genome.</title>
        <authorList>
            <consortium name="International rice genome sequencing project (IRGSP)"/>
            <person name="Matsumoto T."/>
            <person name="Wu J."/>
            <person name="Kanamori H."/>
            <person name="Katayose Y."/>
            <person name="Fujisawa M."/>
            <person name="Namiki N."/>
            <person name="Mizuno H."/>
            <person name="Yamamoto K."/>
            <person name="Antonio B.A."/>
            <person name="Baba T."/>
            <person name="Sakata K."/>
            <person name="Nagamura Y."/>
            <person name="Aoki H."/>
            <person name="Arikawa K."/>
            <person name="Arita K."/>
            <person name="Bito T."/>
            <person name="Chiden Y."/>
            <person name="Fujitsuka N."/>
            <person name="Fukunaka R."/>
            <person name="Hamada M."/>
            <person name="Harada C."/>
            <person name="Hayashi A."/>
            <person name="Hijishita S."/>
            <person name="Honda M."/>
            <person name="Hosokawa S."/>
            <person name="Ichikawa Y."/>
            <person name="Idonuma A."/>
            <person name="Iijima M."/>
            <person name="Ikeda M."/>
            <person name="Ikeno M."/>
            <person name="Ito K."/>
            <person name="Ito S."/>
            <person name="Ito T."/>
            <person name="Ito Y."/>
            <person name="Ito Y."/>
            <person name="Iwabuchi A."/>
            <person name="Kamiya K."/>
            <person name="Karasawa W."/>
            <person name="Kurita K."/>
            <person name="Katagiri S."/>
            <person name="Kikuta A."/>
            <person name="Kobayashi H."/>
            <person name="Kobayashi N."/>
            <person name="Machita K."/>
            <person name="Maehara T."/>
            <person name="Masukawa M."/>
            <person name="Mizubayashi T."/>
            <person name="Mukai Y."/>
            <person name="Nagasaki H."/>
            <person name="Nagata Y."/>
            <person name="Naito S."/>
            <person name="Nakashima M."/>
            <person name="Nakama Y."/>
            <person name="Nakamichi Y."/>
            <person name="Nakamura M."/>
            <person name="Meguro A."/>
            <person name="Negishi M."/>
            <person name="Ohta I."/>
            <person name="Ohta T."/>
            <person name="Okamoto M."/>
            <person name="Ono N."/>
            <person name="Saji S."/>
            <person name="Sakaguchi M."/>
            <person name="Sakai K."/>
            <person name="Shibata M."/>
            <person name="Shimokawa T."/>
            <person name="Song J."/>
            <person name="Takazaki Y."/>
            <person name="Terasawa K."/>
            <person name="Tsugane M."/>
            <person name="Tsuji K."/>
            <person name="Ueda S."/>
            <person name="Waki K."/>
            <person name="Yamagata H."/>
            <person name="Yamamoto M."/>
            <person name="Yamamoto S."/>
            <person name="Yamane H."/>
            <person name="Yoshiki S."/>
            <person name="Yoshihara R."/>
            <person name="Yukawa K."/>
            <person name="Zhong H."/>
            <person name="Yano M."/>
            <person name="Yuan Q."/>
            <person name="Ouyang S."/>
            <person name="Liu J."/>
            <person name="Jones K.M."/>
            <person name="Gansberger K."/>
            <person name="Moffat K."/>
            <person name="Hill J."/>
            <person name="Bera J."/>
            <person name="Fadrosh D."/>
            <person name="Jin S."/>
            <person name="Johri S."/>
            <person name="Kim M."/>
            <person name="Overton L."/>
            <person name="Reardon M."/>
            <person name="Tsitrin T."/>
            <person name="Vuong H."/>
            <person name="Weaver B."/>
            <person name="Ciecko A."/>
            <person name="Tallon L."/>
            <person name="Jackson J."/>
            <person name="Pai G."/>
            <person name="Aken S.V."/>
            <person name="Utterback T."/>
            <person name="Reidmuller S."/>
            <person name="Feldblyum T."/>
            <person name="Hsiao J."/>
            <person name="Zismann V."/>
            <person name="Iobst S."/>
            <person name="de Vazeille A.R."/>
            <person name="Buell C.R."/>
            <person name="Ying K."/>
            <person name="Li Y."/>
            <person name="Lu T."/>
            <person name="Huang Y."/>
            <person name="Zhao Q."/>
            <person name="Feng Q."/>
            <person name="Zhang L."/>
            <person name="Zhu J."/>
            <person name="Weng Q."/>
            <person name="Mu J."/>
            <person name="Lu Y."/>
            <person name="Fan D."/>
            <person name="Liu Y."/>
            <person name="Guan J."/>
            <person name="Zhang Y."/>
            <person name="Yu S."/>
            <person name="Liu X."/>
            <person name="Zhang Y."/>
            <person name="Hong G."/>
            <person name="Han B."/>
            <person name="Choisne N."/>
            <person name="Demange N."/>
            <person name="Orjeda G."/>
            <person name="Samain S."/>
            <person name="Cattolico L."/>
            <person name="Pelletier E."/>
            <person name="Couloux A."/>
            <person name="Segurens B."/>
            <person name="Wincker P."/>
            <person name="D'Hont A."/>
            <person name="Scarpelli C."/>
            <person name="Weissenbach J."/>
            <person name="Salanoubat M."/>
            <person name="Quetier F."/>
            <person name="Yu Y."/>
            <person name="Kim H.R."/>
            <person name="Rambo T."/>
            <person name="Currie J."/>
            <person name="Collura K."/>
            <person name="Luo M."/>
            <person name="Yang T."/>
            <person name="Ammiraju J.S.S."/>
            <person name="Engler F."/>
            <person name="Soderlund C."/>
            <person name="Wing R.A."/>
            <person name="Palmer L.E."/>
            <person name="de la Bastide M."/>
            <person name="Spiegel L."/>
            <person name="Nascimento L."/>
            <person name="Zutavern T."/>
            <person name="O'Shaughnessy A."/>
            <person name="Dike S."/>
            <person name="Dedhia N."/>
            <person name="Preston R."/>
            <person name="Balija V."/>
            <person name="McCombie W.R."/>
            <person name="Chow T."/>
            <person name="Chen H."/>
            <person name="Chung M."/>
            <person name="Chen C."/>
            <person name="Shaw J."/>
            <person name="Wu H."/>
            <person name="Hsiao K."/>
            <person name="Chao Y."/>
            <person name="Chu M."/>
            <person name="Cheng C."/>
            <person name="Hour A."/>
            <person name="Lee P."/>
            <person name="Lin S."/>
            <person name="Lin Y."/>
            <person name="Liou J."/>
            <person name="Liu S."/>
            <person name="Hsing Y."/>
            <person name="Raghuvanshi S."/>
            <person name="Mohanty A."/>
            <person name="Bharti A.K."/>
            <person name="Gaur A."/>
            <person name="Gupta V."/>
            <person name="Kumar D."/>
            <person name="Ravi V."/>
            <person name="Vij S."/>
            <person name="Kapur A."/>
            <person name="Khurana P."/>
            <person name="Khurana P."/>
            <person name="Khurana J.P."/>
            <person name="Tyagi A.K."/>
            <person name="Gaikwad K."/>
            <person name="Singh A."/>
            <person name="Dalal V."/>
            <person name="Srivastava S."/>
            <person name="Dixit A."/>
            <person name="Pal A.K."/>
            <person name="Ghazi I.A."/>
            <person name="Yadav M."/>
            <person name="Pandit A."/>
            <person name="Bhargava A."/>
            <person name="Sureshbabu K."/>
            <person name="Batra K."/>
            <person name="Sharma T.R."/>
            <person name="Mohapatra T."/>
            <person name="Singh N.K."/>
            <person name="Messing J."/>
            <person name="Nelson A.B."/>
            <person name="Fuks G."/>
            <person name="Kavchok S."/>
            <person name="Keizer G."/>
            <person name="Linton E."/>
            <person name="Llaca V."/>
            <person name="Song R."/>
            <person name="Tanyolac B."/>
            <person name="Young S."/>
            <person name="Ho-Il K."/>
            <person name="Hahn J.H."/>
            <person name="Sangsakoo G."/>
            <person name="Vanavichit A."/>
            <person name="de Mattos Luiz.A.T."/>
            <person name="Zimmer P.D."/>
            <person name="Malone G."/>
            <person name="Dellagostin O."/>
            <person name="de Oliveira A.C."/>
            <person name="Bevan M."/>
            <person name="Bancroft I."/>
            <person name="Minx P."/>
            <person name="Cordum H."/>
            <person name="Wilson R."/>
            <person name="Cheng Z."/>
            <person name="Jin W."/>
            <person name="Jiang J."/>
            <person name="Leong S.A."/>
            <person name="Iwama H."/>
            <person name="Gojobori T."/>
            <person name="Itoh T."/>
            <person name="Niimura Y."/>
            <person name="Fujii Y."/>
            <person name="Habara T."/>
            <person name="Sakai H."/>
            <person name="Sato Y."/>
            <person name="Wilson G."/>
            <person name="Kumar K."/>
            <person name="McCouch S."/>
            <person name="Juretic N."/>
            <person name="Hoen D."/>
            <person name="Wright S."/>
            <person name="Bruskiewich R."/>
            <person name="Bureau T."/>
            <person name="Miyao A."/>
            <person name="Hirochika H."/>
            <person name="Nishikawa T."/>
            <person name="Kadowaki K."/>
            <person name="Sugiura M."/>
            <person name="Burr B."/>
            <person name="Sasaki T."/>
        </authorList>
    </citation>
    <scope>NUCLEOTIDE SEQUENCE [LARGE SCALE GENOMIC DNA]</scope>
    <source>
        <strain evidence="3">cv. Nipponbare</strain>
    </source>
</reference>
<protein>
    <submittedName>
        <fullName evidence="2">Os10g0484566 protein</fullName>
    </submittedName>
</protein>
<evidence type="ECO:0000256" key="1">
    <source>
        <dbReference type="SAM" id="MobiDB-lite"/>
    </source>
</evidence>
<feature type="compositionally biased region" description="Polar residues" evidence="1">
    <location>
        <begin position="112"/>
        <end position="122"/>
    </location>
</feature>
<dbReference type="InParanoid" id="A0A0P0XW18"/>
<dbReference type="Proteomes" id="UP000059680">
    <property type="component" value="Chromosome 10"/>
</dbReference>
<evidence type="ECO:0000313" key="3">
    <source>
        <dbReference type="Proteomes" id="UP000059680"/>
    </source>
</evidence>
<proteinExistence type="predicted"/>
<sequence length="122" mass="13651">MEQPSQPPPMVHTELLCRPHSSLLSSQPQRVDAGAVEIELDHVRDGHEWVEEGEAASREEEEERLCHVTCTQIWSSRHSLHPWCTPSCCVAPTPPFSVLNLSGLTRERSRHSSTTQEMGTNG</sequence>